<evidence type="ECO:0000313" key="2">
    <source>
        <dbReference type="Proteomes" id="UP000515561"/>
    </source>
</evidence>
<dbReference type="PANTHER" id="PTHR43358:SF5">
    <property type="entry name" value="EXPORTED PROTEIN"/>
    <property type="match status" value="1"/>
</dbReference>
<dbReference type="Proteomes" id="UP000515561">
    <property type="component" value="Chromosome"/>
</dbReference>
<sequence length="317" mass="36635">MSGYIILGILFVFMFALFIACWLLSNIILKPKVIPYDTLLQKEIDEGRMKKELYDSWIKEDFIIKSRYGYDISCQLINNDKSKEQLENPTEKRKLAILCHGYTCGKYSSMIYADMFLQRGITVLAYDHRNHGLSGKASTTMGYYEKFDLQTVLDWCYEEYGANLAIVTHGESMGAATVLLHLAIDGRVRCTIADCGYSSLERLLKHQLKTNYHLPAFPFLHVAKLIVKLRTGFWIDDVEPWEGVVHSNVPIMFVHGAEDNYVPYTMSMDMYDMKKGKKEIYLAQGAGHAVSCQTNRKEYQDKLNQFLNKYYFTDNKF</sequence>
<name>A0A6S6R852_9FIRM</name>
<dbReference type="InterPro" id="IPR029058">
    <property type="entry name" value="AB_hydrolase_fold"/>
</dbReference>
<dbReference type="EMBL" id="AP023367">
    <property type="protein sequence ID" value="BCJ95650.1"/>
    <property type="molecule type" value="Genomic_DNA"/>
</dbReference>
<dbReference type="Pfam" id="PF12146">
    <property type="entry name" value="Hydrolase_4"/>
    <property type="match status" value="1"/>
</dbReference>
<dbReference type="InterPro" id="IPR052920">
    <property type="entry name" value="DNA-binding_regulatory"/>
</dbReference>
<protein>
    <submittedName>
        <fullName evidence="1">Exported protein</fullName>
    </submittedName>
</protein>
<dbReference type="PANTHER" id="PTHR43358">
    <property type="entry name" value="ALPHA/BETA-HYDROLASE"/>
    <property type="match status" value="1"/>
</dbReference>
<dbReference type="InterPro" id="IPR022742">
    <property type="entry name" value="Hydrolase_4"/>
</dbReference>
<keyword evidence="2" id="KW-1185">Reference proteome</keyword>
<organism evidence="1 2">
    <name type="scientific">Anaerocolumna cellulosilytica</name>
    <dbReference type="NCBI Taxonomy" id="433286"/>
    <lineage>
        <taxon>Bacteria</taxon>
        <taxon>Bacillati</taxon>
        <taxon>Bacillota</taxon>
        <taxon>Clostridia</taxon>
        <taxon>Lachnospirales</taxon>
        <taxon>Lachnospiraceae</taxon>
        <taxon>Anaerocolumna</taxon>
    </lineage>
</organism>
<evidence type="ECO:0000313" key="1">
    <source>
        <dbReference type="EMBL" id="BCJ95650.1"/>
    </source>
</evidence>
<accession>A0A6S6R852</accession>
<reference evidence="1 2" key="1">
    <citation type="journal article" date="2016" name="Int. J. Syst. Evol. Microbiol.">
        <title>Descriptions of Anaerotaenia torta gen. nov., sp. nov. and Anaerocolumna cellulosilytica gen. nov., sp. nov. isolated from a methanogenic reactor of cattle waste.</title>
        <authorList>
            <person name="Uek A."/>
            <person name="Ohtaki Y."/>
            <person name="Kaku N."/>
            <person name="Ueki K."/>
        </authorList>
    </citation>
    <scope>NUCLEOTIDE SEQUENCE [LARGE SCALE GENOMIC DNA]</scope>
    <source>
        <strain evidence="1 2">SN021</strain>
    </source>
</reference>
<dbReference type="SUPFAM" id="SSF53474">
    <property type="entry name" value="alpha/beta-Hydrolases"/>
    <property type="match status" value="1"/>
</dbReference>
<dbReference type="Gene3D" id="3.40.50.1820">
    <property type="entry name" value="alpha/beta hydrolase"/>
    <property type="match status" value="1"/>
</dbReference>
<dbReference type="AlphaFoldDB" id="A0A6S6R852"/>
<gene>
    <name evidence="1" type="ORF">acsn021_32190</name>
</gene>
<dbReference type="KEGG" id="acel:acsn021_32190"/>
<proteinExistence type="predicted"/>
<dbReference type="RefSeq" id="WP_184093434.1">
    <property type="nucleotide sequence ID" value="NZ_AP023367.1"/>
</dbReference>